<protein>
    <recommendedName>
        <fullName evidence="4">Outer membrane protein beta-barrel domain-containing protein</fullName>
    </recommendedName>
</protein>
<sequence>MIIKSMKINYLFLILSFLFINAVQAQDNAPVSVEKNQFKVNMLFPGFVYEHGFDAKNTLYSEASLGIGYRYSSYYDESSWYILPTINEQFRHYYNLEKRASKGKRTARNSGNFVAASVYYNFKSLNTNEKYGNYDPSFTLAALWGFQRTYKGRFNLEVHLGPGVNFDKYDTEFVPVSSFTLGWVIGK</sequence>
<evidence type="ECO:0000313" key="2">
    <source>
        <dbReference type="EMBL" id="CAA9201813.1"/>
    </source>
</evidence>
<organism evidence="2 3">
    <name type="scientific">Flavobacterium bizetiae</name>
    <dbReference type="NCBI Taxonomy" id="2704140"/>
    <lineage>
        <taxon>Bacteria</taxon>
        <taxon>Pseudomonadati</taxon>
        <taxon>Bacteroidota</taxon>
        <taxon>Flavobacteriia</taxon>
        <taxon>Flavobacteriales</taxon>
        <taxon>Flavobacteriaceae</taxon>
        <taxon>Flavobacterium</taxon>
    </lineage>
</organism>
<proteinExistence type="predicted"/>
<evidence type="ECO:0000256" key="1">
    <source>
        <dbReference type="SAM" id="SignalP"/>
    </source>
</evidence>
<evidence type="ECO:0008006" key="4">
    <source>
        <dbReference type="Google" id="ProtNLM"/>
    </source>
</evidence>
<evidence type="ECO:0000313" key="3">
    <source>
        <dbReference type="Proteomes" id="UP000479938"/>
    </source>
</evidence>
<gene>
    <name evidence="2" type="ORF">FLA105534_03787</name>
</gene>
<dbReference type="Proteomes" id="UP000479938">
    <property type="component" value="Unassembled WGS sequence"/>
</dbReference>
<name>A0A6J4GRF0_9FLAO</name>
<dbReference type="EMBL" id="CADCSU010000135">
    <property type="protein sequence ID" value="CAA9201813.1"/>
    <property type="molecule type" value="Genomic_DNA"/>
</dbReference>
<keyword evidence="3" id="KW-1185">Reference proteome</keyword>
<feature type="chain" id="PRO_5026816380" description="Outer membrane protein beta-barrel domain-containing protein" evidence="1">
    <location>
        <begin position="26"/>
        <end position="187"/>
    </location>
</feature>
<accession>A0A6J4GRF0</accession>
<feature type="signal peptide" evidence="1">
    <location>
        <begin position="1"/>
        <end position="25"/>
    </location>
</feature>
<reference evidence="2 3" key="1">
    <citation type="submission" date="2020-02" db="EMBL/GenBank/DDBJ databases">
        <authorList>
            <person name="Criscuolo A."/>
        </authorList>
    </citation>
    <scope>NUCLEOTIDE SEQUENCE [LARGE SCALE GENOMIC DNA]</scope>
    <source>
        <strain evidence="2">CIP105534</strain>
    </source>
</reference>
<dbReference type="AlphaFoldDB" id="A0A6J4GRF0"/>
<keyword evidence="1" id="KW-0732">Signal</keyword>